<proteinExistence type="predicted"/>
<dbReference type="GeneID" id="92375311"/>
<dbReference type="InterPro" id="IPR012942">
    <property type="entry name" value="SRR1-like"/>
</dbReference>
<dbReference type="VEuPathDB" id="TriTrypDB:TEOVI_000137100"/>
<dbReference type="Proteomes" id="UP000195570">
    <property type="component" value="Unassembled WGS sequence"/>
</dbReference>
<dbReference type="Pfam" id="PF07985">
    <property type="entry name" value="SRR1"/>
    <property type="match status" value="1"/>
</dbReference>
<evidence type="ECO:0000256" key="1">
    <source>
        <dbReference type="SAM" id="MobiDB-lite"/>
    </source>
</evidence>
<keyword evidence="4" id="KW-1185">Reference proteome</keyword>
<dbReference type="RefSeq" id="XP_067080706.1">
    <property type="nucleotide sequence ID" value="XM_067224605.1"/>
</dbReference>
<feature type="compositionally biased region" description="Low complexity" evidence="1">
    <location>
        <begin position="1"/>
        <end position="10"/>
    </location>
</feature>
<sequence length="347" mass="38089">MWTVVQQRQQPSRRRREANAAKSAGGGKGVSSLVTTIPSRSTAAEVKHLRKAARFLRGLAFVRRDVISPLRHFLNAHSNGLTGIKLVALGIGPFTYEESRAGFLQMALFIVLQSECESFVRHLIRSKLSSVPSNNGDGLQPSTPTVRACFFDPVATEVHTKCCDKLGVVMEECNLYGAYIPGHPHALLIAYLPHSPWVLLRNLFVSNLTKISECPTGGEGGVNKVDSLVLRRTLVIGNDVKKGPCVSDTFLEKLGAYLHIGELHVRGRRKQCVESFVECVSDTCDDVGDVGEVTVFDGLTGISRHDIVQAFSETSVMQLNERSELLLLDELKRIRIPPLTCVGLDMV</sequence>
<dbReference type="EMBL" id="CZPT02001308">
    <property type="protein sequence ID" value="SCU69802.1"/>
    <property type="molecule type" value="Genomic_DNA"/>
</dbReference>
<evidence type="ECO:0000259" key="2">
    <source>
        <dbReference type="Pfam" id="PF07985"/>
    </source>
</evidence>
<gene>
    <name evidence="3" type="ORF">TEOVI_000137100</name>
</gene>
<organism evidence="3 4">
    <name type="scientific">Trypanosoma equiperdum</name>
    <dbReference type="NCBI Taxonomy" id="5694"/>
    <lineage>
        <taxon>Eukaryota</taxon>
        <taxon>Discoba</taxon>
        <taxon>Euglenozoa</taxon>
        <taxon>Kinetoplastea</taxon>
        <taxon>Metakinetoplastina</taxon>
        <taxon>Trypanosomatida</taxon>
        <taxon>Trypanosomatidae</taxon>
        <taxon>Trypanosoma</taxon>
    </lineage>
</organism>
<dbReference type="AlphaFoldDB" id="A0A1G4ICG3"/>
<name>A0A1G4ICG3_TRYEQ</name>
<reference evidence="3" key="1">
    <citation type="submission" date="2016-09" db="EMBL/GenBank/DDBJ databases">
        <authorList>
            <person name="Hebert L."/>
            <person name="Moumen B."/>
        </authorList>
    </citation>
    <scope>NUCLEOTIDE SEQUENCE [LARGE SCALE GENOMIC DNA]</scope>
    <source>
        <strain evidence="3">OVI</strain>
    </source>
</reference>
<protein>
    <recommendedName>
        <fullName evidence="2">SRR1-like domain-containing protein</fullName>
    </recommendedName>
</protein>
<accession>A0A1G4ICG3</accession>
<evidence type="ECO:0000313" key="3">
    <source>
        <dbReference type="EMBL" id="SCU69802.1"/>
    </source>
</evidence>
<feature type="domain" description="SRR1-like" evidence="2">
    <location>
        <begin position="84"/>
        <end position="241"/>
    </location>
</feature>
<comment type="caution">
    <text evidence="3">The sequence shown here is derived from an EMBL/GenBank/DDBJ whole genome shotgun (WGS) entry which is preliminary data.</text>
</comment>
<evidence type="ECO:0000313" key="4">
    <source>
        <dbReference type="Proteomes" id="UP000195570"/>
    </source>
</evidence>
<feature type="region of interest" description="Disordered" evidence="1">
    <location>
        <begin position="1"/>
        <end position="32"/>
    </location>
</feature>